<gene>
    <name evidence="2" type="ORF">J2744_002638</name>
</gene>
<dbReference type="EMBL" id="JAGGKE010000013">
    <property type="protein sequence ID" value="MBP1902936.1"/>
    <property type="molecule type" value="Genomic_DNA"/>
</dbReference>
<sequence>MKRRNLLQMSGLSLSLAIAGCFRDDSDESEQREVFEDPNPQLFDGEGPTIIEEVRNEGGFFAVEYEHDGDSDFTVELRSEEASHSLVLVDREGAVEGRWAEGTYDAEYVIEVTATGDWHLRVEQPRPSQEDVFSLPASLSGEWPDYASI</sequence>
<keyword evidence="3" id="KW-1185">Reference proteome</keyword>
<feature type="region of interest" description="Disordered" evidence="1">
    <location>
        <begin position="27"/>
        <end position="46"/>
    </location>
</feature>
<reference evidence="2 3" key="1">
    <citation type="submission" date="2021-03" db="EMBL/GenBank/DDBJ databases">
        <title>Genomic Encyclopedia of Type Strains, Phase IV (KMG-IV): sequencing the most valuable type-strain genomes for metagenomic binning, comparative biology and taxonomic classification.</title>
        <authorList>
            <person name="Goeker M."/>
        </authorList>
    </citation>
    <scope>NUCLEOTIDE SEQUENCE [LARGE SCALE GENOMIC DNA]</scope>
    <source>
        <strain evidence="2 3">DSM 12287</strain>
    </source>
</reference>
<proteinExistence type="predicted"/>
<dbReference type="RefSeq" id="WP_210113742.1">
    <property type="nucleotide sequence ID" value="NZ_BAAADX010000008.1"/>
</dbReference>
<organism evidence="2 3">
    <name type="scientific">Halorubrum trapanicum</name>
    <dbReference type="NCBI Taxonomy" id="29284"/>
    <lineage>
        <taxon>Archaea</taxon>
        <taxon>Methanobacteriati</taxon>
        <taxon>Methanobacteriota</taxon>
        <taxon>Stenosarchaea group</taxon>
        <taxon>Halobacteria</taxon>
        <taxon>Halobacteriales</taxon>
        <taxon>Haloferacaceae</taxon>
        <taxon>Halorubrum</taxon>
    </lineage>
</organism>
<comment type="caution">
    <text evidence="2">The sequence shown here is derived from an EMBL/GenBank/DDBJ whole genome shotgun (WGS) entry which is preliminary data.</text>
</comment>
<dbReference type="OrthoDB" id="248140at2157"/>
<evidence type="ECO:0000313" key="2">
    <source>
        <dbReference type="EMBL" id="MBP1902936.1"/>
    </source>
</evidence>
<evidence type="ECO:0000313" key="3">
    <source>
        <dbReference type="Proteomes" id="UP000770586"/>
    </source>
</evidence>
<dbReference type="AlphaFoldDB" id="A0A8J7RFE8"/>
<accession>A0A8J7RFE8</accession>
<name>A0A8J7RFE8_9EURY</name>
<protein>
    <submittedName>
        <fullName evidence="2">Uncharacterized protein</fullName>
    </submittedName>
</protein>
<dbReference type="PROSITE" id="PS51257">
    <property type="entry name" value="PROKAR_LIPOPROTEIN"/>
    <property type="match status" value="1"/>
</dbReference>
<dbReference type="Proteomes" id="UP000770586">
    <property type="component" value="Unassembled WGS sequence"/>
</dbReference>
<evidence type="ECO:0000256" key="1">
    <source>
        <dbReference type="SAM" id="MobiDB-lite"/>
    </source>
</evidence>